<evidence type="ECO:0000256" key="1">
    <source>
        <dbReference type="SAM" id="MobiDB-lite"/>
    </source>
</evidence>
<gene>
    <name evidence="2" type="ORF">LEUCIP111803_02186</name>
</gene>
<dbReference type="Proteomes" id="UP000693892">
    <property type="component" value="Unassembled WGS sequence"/>
</dbReference>
<reference evidence="2" key="1">
    <citation type="submission" date="2021-06" db="EMBL/GenBank/DDBJ databases">
        <authorList>
            <person name="Criscuolo A."/>
        </authorList>
    </citation>
    <scope>NUCLEOTIDE SEQUENCE</scope>
    <source>
        <strain evidence="2">CIP111803</strain>
    </source>
</reference>
<proteinExistence type="predicted"/>
<dbReference type="PANTHER" id="PTHR36456:SF1">
    <property type="entry name" value="UPF0232 PROTEIN SCO3875"/>
    <property type="match status" value="1"/>
</dbReference>
<evidence type="ECO:0000313" key="2">
    <source>
        <dbReference type="EMBL" id="CAG7618276.1"/>
    </source>
</evidence>
<name>A0A916NP96_9MICO</name>
<dbReference type="PANTHER" id="PTHR36456">
    <property type="entry name" value="UPF0232 PROTEIN SCO3875"/>
    <property type="match status" value="1"/>
</dbReference>
<comment type="caution">
    <text evidence="2">The sequence shown here is derived from an EMBL/GenBank/DDBJ whole genome shotgun (WGS) entry which is preliminary data.</text>
</comment>
<dbReference type="RefSeq" id="WP_218116119.1">
    <property type="nucleotide sequence ID" value="NZ_CAJVAP010000030.1"/>
</dbReference>
<accession>A0A916NP96</accession>
<evidence type="ECO:0008006" key="4">
    <source>
        <dbReference type="Google" id="ProtNLM"/>
    </source>
</evidence>
<dbReference type="AlphaFoldDB" id="A0A916NP96"/>
<evidence type="ECO:0000313" key="3">
    <source>
        <dbReference type="Proteomes" id="UP000693892"/>
    </source>
</evidence>
<dbReference type="InterPro" id="IPR007922">
    <property type="entry name" value="DciA-like"/>
</dbReference>
<organism evidence="2 3">
    <name type="scientific">Leucobacter soli</name>
    <dbReference type="NCBI Taxonomy" id="2812850"/>
    <lineage>
        <taxon>Bacteria</taxon>
        <taxon>Bacillati</taxon>
        <taxon>Actinomycetota</taxon>
        <taxon>Actinomycetes</taxon>
        <taxon>Micrococcales</taxon>
        <taxon>Microbacteriaceae</taxon>
        <taxon>Leucobacter</taxon>
    </lineage>
</organism>
<keyword evidence="3" id="KW-1185">Reference proteome</keyword>
<sequence>MTPEPDFASNAYLHAKALWKGVPLRRRTRIRSAEGEGISVPFGKGREPRALGELLDIAAADMGWTAELDQARLISEWHRFVGEAMAAHTQVVEIRNGVLMVQCDSTTWATELRRLRGEILTRILDEYPEVGVNELKFRAPGAPSWRHGPRRVQGRGPRDTYG</sequence>
<protein>
    <recommendedName>
        <fullName evidence="4">DUF721 domain-containing protein</fullName>
    </recommendedName>
</protein>
<dbReference type="EMBL" id="CAJVAP010000030">
    <property type="protein sequence ID" value="CAG7618276.1"/>
    <property type="molecule type" value="Genomic_DNA"/>
</dbReference>
<dbReference type="Pfam" id="PF05258">
    <property type="entry name" value="DciA"/>
    <property type="match status" value="1"/>
</dbReference>
<feature type="region of interest" description="Disordered" evidence="1">
    <location>
        <begin position="143"/>
        <end position="162"/>
    </location>
</feature>